<accession>A0A1T5BPL1</accession>
<protein>
    <submittedName>
        <fullName evidence="1">Uncharacterized protein</fullName>
    </submittedName>
</protein>
<keyword evidence="2" id="KW-1185">Reference proteome</keyword>
<evidence type="ECO:0000313" key="2">
    <source>
        <dbReference type="Proteomes" id="UP000189818"/>
    </source>
</evidence>
<evidence type="ECO:0000313" key="1">
    <source>
        <dbReference type="EMBL" id="SKB49214.1"/>
    </source>
</evidence>
<name>A0A1T5BPL1_9SPHN</name>
<proteinExistence type="predicted"/>
<reference evidence="2" key="1">
    <citation type="submission" date="2017-02" db="EMBL/GenBank/DDBJ databases">
        <authorList>
            <person name="Varghese N."/>
            <person name="Submissions S."/>
        </authorList>
    </citation>
    <scope>NUCLEOTIDE SEQUENCE [LARGE SCALE GENOMIC DNA]</scope>
    <source>
        <strain evidence="2">UM2</strain>
    </source>
</reference>
<dbReference type="OrthoDB" id="7595787at2"/>
<dbReference type="STRING" id="439228.SAMN06295920_103182"/>
<dbReference type="RefSeq" id="WP_079647507.1">
    <property type="nucleotide sequence ID" value="NZ_FUYM01000003.1"/>
</dbReference>
<sequence length="77" mass="8736">MTDEQIKHMVNRFLSWKLPEDFSPDGGITFKAEYNDGPETMKLLGLTEPMRHEPSGTNLFDATQAEAMVRHMLDGLP</sequence>
<dbReference type="EMBL" id="FUYM01000003">
    <property type="protein sequence ID" value="SKB49214.1"/>
    <property type="molecule type" value="Genomic_DNA"/>
</dbReference>
<organism evidence="1 2">
    <name type="scientific">Rhizorhabdus histidinilytica</name>
    <dbReference type="NCBI Taxonomy" id="439228"/>
    <lineage>
        <taxon>Bacteria</taxon>
        <taxon>Pseudomonadati</taxon>
        <taxon>Pseudomonadota</taxon>
        <taxon>Alphaproteobacteria</taxon>
        <taxon>Sphingomonadales</taxon>
        <taxon>Sphingomonadaceae</taxon>
        <taxon>Rhizorhabdus</taxon>
    </lineage>
</organism>
<dbReference type="Proteomes" id="UP000189818">
    <property type="component" value="Unassembled WGS sequence"/>
</dbReference>
<dbReference type="AlphaFoldDB" id="A0A1T5BPL1"/>
<gene>
    <name evidence="1" type="ORF">SAMN06295920_103182</name>
</gene>